<keyword evidence="3" id="KW-1185">Reference proteome</keyword>
<evidence type="ECO:0000313" key="2">
    <source>
        <dbReference type="EMBL" id="AGC64539.1"/>
    </source>
</evidence>
<keyword evidence="1" id="KW-0812">Transmembrane</keyword>
<dbReference type="EMBL" id="CP003899">
    <property type="protein sequence ID" value="AGC64539.1"/>
    <property type="molecule type" value="Genomic_DNA"/>
</dbReference>
<dbReference type="InterPro" id="IPR049920">
    <property type="entry name" value="IK1_05631-like"/>
</dbReference>
<evidence type="ECO:0008006" key="4">
    <source>
        <dbReference type="Google" id="ProtNLM"/>
    </source>
</evidence>
<sequence>MDTEDHDYTAPAAADIAATQDSQGALRLLIAQRALYAKAKRWTYLRWIGFSVMGIVAPPLAVFFPKAAVVVGAVAGVWIFLSRTIFKAFEGKLAAQGAAVQEDFDRLVFDMPPLATRVPRPTPEDVAELAGSDTEVLDRAKQGGLLGWYPLDRGAAGTVCVAIAQRANAAYSERLQRLNARYWLTVLVVWTVVIVMTSMIIGTSLTTFLLGVAAPLLPACLDIGEQLRSSTQACADRRSMADDIEHAVRGTRDNPLNDEDLLVWQERLYSLRRSAPLVPDLIYARTRRKNEEAMNSAAAELWAAVRPVRE</sequence>
<proteinExistence type="predicted"/>
<dbReference type="Pfam" id="PF18159">
    <property type="entry name" value="S_4TM"/>
    <property type="match status" value="1"/>
</dbReference>
<keyword evidence="1" id="KW-0472">Membrane</keyword>
<dbReference type="HOGENOM" id="CLU_896649_0_0_11"/>
<feature type="transmembrane region" description="Helical" evidence="1">
    <location>
        <begin position="182"/>
        <end position="201"/>
    </location>
</feature>
<name>L7VGL0_MYCL1</name>
<dbReference type="PATRIC" id="fig|459424.11.peg.5228"/>
<dbReference type="KEGG" id="mli:MULP_05073"/>
<dbReference type="RefSeq" id="WP_015357250.1">
    <property type="nucleotide sequence ID" value="NC_020133.1"/>
</dbReference>
<evidence type="ECO:0000256" key="1">
    <source>
        <dbReference type="SAM" id="Phobius"/>
    </source>
</evidence>
<accession>L7VGL0</accession>
<dbReference type="AlphaFoldDB" id="L7VGL0"/>
<organism evidence="2 3">
    <name type="scientific">Mycobacterium liflandii (strain 128FXT)</name>
    <dbReference type="NCBI Taxonomy" id="459424"/>
    <lineage>
        <taxon>Bacteria</taxon>
        <taxon>Bacillati</taxon>
        <taxon>Actinomycetota</taxon>
        <taxon>Actinomycetes</taxon>
        <taxon>Mycobacteriales</taxon>
        <taxon>Mycobacteriaceae</taxon>
        <taxon>Mycobacterium</taxon>
        <taxon>Mycobacterium ulcerans group</taxon>
    </lineage>
</organism>
<dbReference type="Proteomes" id="UP000011157">
    <property type="component" value="Chromosome"/>
</dbReference>
<protein>
    <recommendedName>
        <fullName evidence="4">Transmembrane protein</fullName>
    </recommendedName>
</protein>
<reference evidence="2 3" key="1">
    <citation type="journal article" date="2013" name="J. Bacteriol.">
        <title>Complete Genome Sequence of the Frog Pathogen Mycobacterium ulcerans Ecovar Liflandii.</title>
        <authorList>
            <person name="Tobias N.J."/>
            <person name="Doig K.D."/>
            <person name="Medema M.H."/>
            <person name="Chen H."/>
            <person name="Haring V."/>
            <person name="Moore R."/>
            <person name="Seemann T."/>
            <person name="Stinear T.P."/>
        </authorList>
    </citation>
    <scope>NUCLEOTIDE SEQUENCE [LARGE SCALE GENOMIC DNA]</scope>
    <source>
        <strain evidence="2 3">128FXT</strain>
    </source>
</reference>
<gene>
    <name evidence="2" type="ordered locus">MULP_05073</name>
</gene>
<feature type="transmembrane region" description="Helical" evidence="1">
    <location>
        <begin position="67"/>
        <end position="86"/>
    </location>
</feature>
<evidence type="ECO:0000313" key="3">
    <source>
        <dbReference type="Proteomes" id="UP000011157"/>
    </source>
</evidence>
<feature type="transmembrane region" description="Helical" evidence="1">
    <location>
        <begin position="43"/>
        <end position="61"/>
    </location>
</feature>
<keyword evidence="1" id="KW-1133">Transmembrane helix</keyword>